<evidence type="ECO:0000313" key="10">
    <source>
        <dbReference type="Proteomes" id="UP001198200"/>
    </source>
</evidence>
<protein>
    <submittedName>
        <fullName evidence="9">Carbohydrate ABC transporter permease</fullName>
    </submittedName>
</protein>
<dbReference type="AlphaFoldDB" id="A0AAE3E553"/>
<evidence type="ECO:0000256" key="5">
    <source>
        <dbReference type="ARBA" id="ARBA00022989"/>
    </source>
</evidence>
<feature type="transmembrane region" description="Helical" evidence="7">
    <location>
        <begin position="72"/>
        <end position="95"/>
    </location>
</feature>
<feature type="transmembrane region" description="Helical" evidence="7">
    <location>
        <begin position="12"/>
        <end position="33"/>
    </location>
</feature>
<evidence type="ECO:0000313" key="9">
    <source>
        <dbReference type="EMBL" id="MCC2222412.1"/>
    </source>
</evidence>
<evidence type="ECO:0000256" key="2">
    <source>
        <dbReference type="ARBA" id="ARBA00022448"/>
    </source>
</evidence>
<dbReference type="CDD" id="cd06261">
    <property type="entry name" value="TM_PBP2"/>
    <property type="match status" value="1"/>
</dbReference>
<dbReference type="InterPro" id="IPR035906">
    <property type="entry name" value="MetI-like_sf"/>
</dbReference>
<dbReference type="PROSITE" id="PS50928">
    <property type="entry name" value="ABC_TM1"/>
    <property type="match status" value="1"/>
</dbReference>
<keyword evidence="5 7" id="KW-1133">Transmembrane helix</keyword>
<evidence type="ECO:0000256" key="4">
    <source>
        <dbReference type="ARBA" id="ARBA00022692"/>
    </source>
</evidence>
<keyword evidence="10" id="KW-1185">Reference proteome</keyword>
<comment type="subcellular location">
    <subcellularLocation>
        <location evidence="1 7">Cell membrane</location>
        <topology evidence="1 7">Multi-pass membrane protein</topology>
    </subcellularLocation>
</comment>
<dbReference type="InterPro" id="IPR000515">
    <property type="entry name" value="MetI-like"/>
</dbReference>
<reference evidence="9 10" key="1">
    <citation type="submission" date="2021-10" db="EMBL/GenBank/DDBJ databases">
        <title>Anaerobic single-cell dispensing facilitates the cultivation of human gut bacteria.</title>
        <authorList>
            <person name="Afrizal A."/>
        </authorList>
    </citation>
    <scope>NUCLEOTIDE SEQUENCE [LARGE SCALE GENOMIC DNA]</scope>
    <source>
        <strain evidence="9 10">CLA-AA-H224</strain>
    </source>
</reference>
<evidence type="ECO:0000256" key="1">
    <source>
        <dbReference type="ARBA" id="ARBA00004651"/>
    </source>
</evidence>
<keyword evidence="2 7" id="KW-0813">Transport</keyword>
<feature type="domain" description="ABC transmembrane type-1" evidence="8">
    <location>
        <begin position="72"/>
        <end position="266"/>
    </location>
</feature>
<comment type="caution">
    <text evidence="9">The sequence shown here is derived from an EMBL/GenBank/DDBJ whole genome shotgun (WGS) entry which is preliminary data.</text>
</comment>
<keyword evidence="4 7" id="KW-0812">Transmembrane</keyword>
<comment type="similarity">
    <text evidence="7">Belongs to the binding-protein-dependent transport system permease family.</text>
</comment>
<feature type="transmembrane region" description="Helical" evidence="7">
    <location>
        <begin position="180"/>
        <end position="202"/>
    </location>
</feature>
<feature type="transmembrane region" description="Helical" evidence="7">
    <location>
        <begin position="138"/>
        <end position="159"/>
    </location>
</feature>
<keyword evidence="3" id="KW-1003">Cell membrane</keyword>
<feature type="transmembrane region" description="Helical" evidence="7">
    <location>
        <begin position="107"/>
        <end position="126"/>
    </location>
</feature>
<dbReference type="GO" id="GO:0055085">
    <property type="term" value="P:transmembrane transport"/>
    <property type="evidence" value="ECO:0007669"/>
    <property type="project" value="InterPro"/>
</dbReference>
<dbReference type="PANTHER" id="PTHR43744">
    <property type="entry name" value="ABC TRANSPORTER PERMEASE PROTEIN MG189-RELATED-RELATED"/>
    <property type="match status" value="1"/>
</dbReference>
<dbReference type="RefSeq" id="WP_227100759.1">
    <property type="nucleotide sequence ID" value="NZ_JAJEQN010000034.1"/>
</dbReference>
<feature type="transmembrane region" description="Helical" evidence="7">
    <location>
        <begin position="260"/>
        <end position="277"/>
    </location>
</feature>
<gene>
    <name evidence="9" type="ORF">LKD48_12350</name>
</gene>
<evidence type="ECO:0000256" key="6">
    <source>
        <dbReference type="ARBA" id="ARBA00023136"/>
    </source>
</evidence>
<organism evidence="9 10">
    <name type="scientific">Anthropogastromicrobium aceti</name>
    <dbReference type="NCBI Taxonomy" id="2981768"/>
    <lineage>
        <taxon>Bacteria</taxon>
        <taxon>Bacillati</taxon>
        <taxon>Bacillota</taxon>
        <taxon>Clostridia</taxon>
        <taxon>Lachnospirales</taxon>
        <taxon>Lachnospiraceae</taxon>
        <taxon>Anthropogastromicrobium</taxon>
    </lineage>
</organism>
<keyword evidence="6 7" id="KW-0472">Membrane</keyword>
<dbReference type="GO" id="GO:0005886">
    <property type="term" value="C:plasma membrane"/>
    <property type="evidence" value="ECO:0007669"/>
    <property type="project" value="UniProtKB-SubCell"/>
</dbReference>
<dbReference type="PANTHER" id="PTHR43744:SF9">
    <property type="entry name" value="POLYGALACTURONAN_RHAMNOGALACTURONAN TRANSPORT SYSTEM PERMEASE PROTEIN YTCP"/>
    <property type="match status" value="1"/>
</dbReference>
<evidence type="ECO:0000256" key="7">
    <source>
        <dbReference type="RuleBase" id="RU363032"/>
    </source>
</evidence>
<accession>A0AAE3E553</accession>
<dbReference type="Pfam" id="PF00528">
    <property type="entry name" value="BPD_transp_1"/>
    <property type="match status" value="1"/>
</dbReference>
<evidence type="ECO:0000256" key="3">
    <source>
        <dbReference type="ARBA" id="ARBA00022475"/>
    </source>
</evidence>
<dbReference type="Gene3D" id="1.10.3720.10">
    <property type="entry name" value="MetI-like"/>
    <property type="match status" value="1"/>
</dbReference>
<evidence type="ECO:0000259" key="8">
    <source>
        <dbReference type="PROSITE" id="PS50928"/>
    </source>
</evidence>
<proteinExistence type="inferred from homology"/>
<sequence length="292" mass="32568">MKKKNKITIAGTINTVLLGLITFICVYPLWYIFINSFSSPGAVNLGVYLLPKEFTTEAYTEMLQIPGLKSSIWIAFARTIFGTLLTCFFCSFAAYILANRDLPCKKFLYRFFIVTMYVNAGFIPYYLLISNIGLKNNFLVYILPSAVQAYFIILVKTYIESIPGELIESAEIDGAGLVKIYFKLIIPLAKPILACIIVFAAVNQWNAWADDMYFMQGRKSATLHCLQYLLYTKLQSNVVSSTAGAAAGAAIKVSSTTLRMAMSFITVVPILCVYPFMQRFFTKGIMLGAVKG</sequence>
<dbReference type="SUPFAM" id="SSF161098">
    <property type="entry name" value="MetI-like"/>
    <property type="match status" value="1"/>
</dbReference>
<name>A0AAE3E553_9FIRM</name>
<dbReference type="Proteomes" id="UP001198200">
    <property type="component" value="Unassembled WGS sequence"/>
</dbReference>
<dbReference type="EMBL" id="JAJEQN010000034">
    <property type="protein sequence ID" value="MCC2222412.1"/>
    <property type="molecule type" value="Genomic_DNA"/>
</dbReference>